<evidence type="ECO:0000259" key="5">
    <source>
        <dbReference type="Pfam" id="PF00149"/>
    </source>
</evidence>
<dbReference type="InterPro" id="IPR006179">
    <property type="entry name" value="5_nucleotidase/apyrase"/>
</dbReference>
<feature type="compositionally biased region" description="Low complexity" evidence="2">
    <location>
        <begin position="34"/>
        <end position="61"/>
    </location>
</feature>
<evidence type="ECO:0000259" key="7">
    <source>
        <dbReference type="Pfam" id="PF03372"/>
    </source>
</evidence>
<feature type="chain" id="PRO_5047218372" evidence="4">
    <location>
        <begin position="38"/>
        <end position="1393"/>
    </location>
</feature>
<dbReference type="CDD" id="cd10283">
    <property type="entry name" value="MnuA_DNase1-like"/>
    <property type="match status" value="1"/>
</dbReference>
<dbReference type="PANTHER" id="PTHR11575">
    <property type="entry name" value="5'-NUCLEOTIDASE-RELATED"/>
    <property type="match status" value="1"/>
</dbReference>
<sequence length="1393" mass="143683">MSPMPSRRPSGRPSTALSAAVAAALLGSALVAPAASAATIESPAPVDTAAPETAATASPGPETDDPAPEDASRAEAPAPDAAATESPAIEPPTSEATTETPEAVVAAAAITPIRDIQGEGDSTPLDGQTVTTRGIVTAAYPTGGYNGFFLQTAGTGAETGTAHTASDALFVYGSRAVAEVSVGDYVEVSGTAGEYNGLTQIVSDADLVTVLTDEAAAVTPAPIGWPRTDAARERFEGMLLAPQGDFTVTNTYITGQYAEVGLAAGTTPLIAPTEVARPGTSAFDDAVADNAARGVVLDDGASLNFQRSATGVPLPYLSLTDPVRVGAPVTFTRPVVLDFRNDAWKFQPTSQLTVDNAADVQPATFQNTRTEGPADVGGTVQLASFNVLNYFTTTAEDVGCDSVYRDREGNPTTANRCPEPGPRGAANDENFQRQQAKIVAALNGLDAEVVSLEEIENSAALGEPRDEALSTLVDALNTAVGDEVWAFVPSPSALPASEDVIRTAFIYKKATVAPVGESFILDDPAFANARQPLAQGFAPAGSDEAAFIAIVNHFKSKSDSDPEAEGDNADGDQGAFNGDRVRQAEALVAFANARSDALGVDEVFLLGDFNAYTQEDPLQVLRDAGYVDLAAGTGKYTYSFSGESGSLDHVFASPAARQLVSGTDIWNINAGEALALEYSRYNANVRNFYDASPYRSSDHDPVVVGIDLSGTTELNLLNINDFHGRIDANTVTFAGTVEQLRAEEGDDRSLFLSNGDNIGASLFASANAQDTPTIDVLNALELAASSVGNHEFDKGIDDLTGRVTGRADFPYLGANVYRDGEPLLPGYEIVEVNGLRVGVIGAVTEETASLVSPGGIEGIEFREPVAEVNRVVAEIRDQVDILVAEYHEGAAEGESADATLDDALAAGGAFARIVTETDADVDAIFTGHTHEEYAWEAPVPGGEGTRPVLQTGNYGENIGQVVLTVDRESGDVVGHEARNVPRLAAEVVADDPEQTAANKAALNAELIATYPRVAEVADIVDRALEEADRVGSQPVGSVAADITTAFLGGGYVDGVYQGGKRDDRSRQSALGNLVADALLDALDDPARGGADVTVVNPGGLRAELLRGDDGVITFAEANAVLPFVNNLGTTSLTGDQLRRLLEQQWGDAAGRAATLALSVSDNLRYTYDATRPAGERITGVWIDDAAVDPAASYRVGSFSFLLQGGDAFTVFGEGSESRDSGLIDRDGWISYLSANPGLVPDFGARGVQVTGVPAEVVRGAEAAFTVSGLDLTSLGSPAAATATVTLGAGEPQTVAVRDGIAEVVVAVPTDAPAALDITVSTVSGSTATVPVRVIGAVEGEPEAPGGGEAAPGSPGSLPRTGIDAGWMGGGVLAALALLTLGVAARRGGARRAN</sequence>
<dbReference type="GO" id="GO:0008253">
    <property type="term" value="F:5'-nucleotidase activity"/>
    <property type="evidence" value="ECO:0007669"/>
    <property type="project" value="UniProtKB-EC"/>
</dbReference>
<dbReference type="InterPro" id="IPR036907">
    <property type="entry name" value="5'-Nucleotdase_C_sf"/>
</dbReference>
<evidence type="ECO:0000313" key="9">
    <source>
        <dbReference type="Proteomes" id="UP001226691"/>
    </source>
</evidence>
<feature type="compositionally biased region" description="Low complexity" evidence="2">
    <location>
        <begin position="74"/>
        <end position="101"/>
    </location>
</feature>
<dbReference type="InterPro" id="IPR047971">
    <property type="entry name" value="ExeM-like"/>
</dbReference>
<dbReference type="CDD" id="cd04486">
    <property type="entry name" value="YhcR_OBF_like"/>
    <property type="match status" value="1"/>
</dbReference>
<dbReference type="Pfam" id="PF00149">
    <property type="entry name" value="Metallophos"/>
    <property type="match status" value="1"/>
</dbReference>
<keyword evidence="3" id="KW-0812">Transmembrane</keyword>
<dbReference type="EC" id="3.1.3.5" evidence="8"/>
<comment type="caution">
    <text evidence="8">The sequence shown here is derived from an EMBL/GenBank/DDBJ whole genome shotgun (WGS) entry which is preliminary data.</text>
</comment>
<protein>
    <submittedName>
        <fullName evidence="8">5'-nucleotidase</fullName>
        <ecNumber evidence="8">3.1.3.5</ecNumber>
    </submittedName>
</protein>
<evidence type="ECO:0000256" key="3">
    <source>
        <dbReference type="SAM" id="Phobius"/>
    </source>
</evidence>
<dbReference type="Gene3D" id="3.60.21.10">
    <property type="match status" value="1"/>
</dbReference>
<accession>A0ABU0U0C7</accession>
<reference evidence="8 9" key="1">
    <citation type="submission" date="2023-07" db="EMBL/GenBank/DDBJ databases">
        <title>Functional and genomic diversity of the sorghum phyllosphere microbiome.</title>
        <authorList>
            <person name="Shade A."/>
        </authorList>
    </citation>
    <scope>NUCLEOTIDE SEQUENCE [LARGE SCALE GENOMIC DNA]</scope>
    <source>
        <strain evidence="8 9">SORGH_AS_1207</strain>
    </source>
</reference>
<dbReference type="Pfam" id="PF02872">
    <property type="entry name" value="5_nucleotid_C"/>
    <property type="match status" value="1"/>
</dbReference>
<dbReference type="SUPFAM" id="SSF55816">
    <property type="entry name" value="5'-nucleotidase (syn. UDP-sugar hydrolase), C-terminal domain"/>
    <property type="match status" value="1"/>
</dbReference>
<keyword evidence="3" id="KW-1133">Transmembrane helix</keyword>
<feature type="signal peptide" evidence="4">
    <location>
        <begin position="1"/>
        <end position="37"/>
    </location>
</feature>
<evidence type="ECO:0000256" key="4">
    <source>
        <dbReference type="SAM" id="SignalP"/>
    </source>
</evidence>
<feature type="domain" description="Endonuclease/exonuclease/phosphatase" evidence="7">
    <location>
        <begin position="429"/>
        <end position="699"/>
    </location>
</feature>
<evidence type="ECO:0000256" key="2">
    <source>
        <dbReference type="SAM" id="MobiDB-lite"/>
    </source>
</evidence>
<keyword evidence="3" id="KW-0472">Membrane</keyword>
<evidence type="ECO:0000313" key="8">
    <source>
        <dbReference type="EMBL" id="MDQ1124682.1"/>
    </source>
</evidence>
<feature type="domain" description="Calcineurin-like phosphoesterase" evidence="5">
    <location>
        <begin position="716"/>
        <end position="931"/>
    </location>
</feature>
<name>A0ABU0U0C7_MICTR</name>
<dbReference type="Gene3D" id="3.90.780.10">
    <property type="entry name" value="5'-Nucleotidase, C-terminal domain"/>
    <property type="match status" value="1"/>
</dbReference>
<feature type="region of interest" description="Disordered" evidence="2">
    <location>
        <begin position="402"/>
        <end position="427"/>
    </location>
</feature>
<feature type="compositionally biased region" description="Acidic residues" evidence="2">
    <location>
        <begin position="561"/>
        <end position="570"/>
    </location>
</feature>
<dbReference type="NCBIfam" id="NF033681">
    <property type="entry name" value="ExeM_NucH_DNase"/>
    <property type="match status" value="1"/>
</dbReference>
<dbReference type="InterPro" id="IPR004843">
    <property type="entry name" value="Calcineurin-like_PHP"/>
</dbReference>
<dbReference type="Proteomes" id="UP001226691">
    <property type="component" value="Unassembled WGS sequence"/>
</dbReference>
<dbReference type="InterPro" id="IPR036691">
    <property type="entry name" value="Endo/exonu/phosph_ase_sf"/>
</dbReference>
<feature type="domain" description="5'-Nucleotidase C-terminal" evidence="6">
    <location>
        <begin position="1060"/>
        <end position="1212"/>
    </location>
</feature>
<keyword evidence="1 4" id="KW-0732">Signal</keyword>
<dbReference type="PRINTS" id="PR01607">
    <property type="entry name" value="APYRASEFAMLY"/>
</dbReference>
<organism evidence="8 9">
    <name type="scientific">Microbacterium trichothecenolyticum</name>
    <name type="common">Aureobacterium trichothecenolyticum</name>
    <dbReference type="NCBI Taxonomy" id="69370"/>
    <lineage>
        <taxon>Bacteria</taxon>
        <taxon>Bacillati</taxon>
        <taxon>Actinomycetota</taxon>
        <taxon>Actinomycetes</taxon>
        <taxon>Micrococcales</taxon>
        <taxon>Microbacteriaceae</taxon>
        <taxon>Microbacterium</taxon>
    </lineage>
</organism>
<dbReference type="EMBL" id="JAUTBF010000001">
    <property type="protein sequence ID" value="MDQ1124682.1"/>
    <property type="molecule type" value="Genomic_DNA"/>
</dbReference>
<evidence type="ECO:0000259" key="6">
    <source>
        <dbReference type="Pfam" id="PF02872"/>
    </source>
</evidence>
<proteinExistence type="predicted"/>
<dbReference type="SUPFAM" id="SSF56300">
    <property type="entry name" value="Metallo-dependent phosphatases"/>
    <property type="match status" value="1"/>
</dbReference>
<feature type="transmembrane region" description="Helical" evidence="3">
    <location>
        <begin position="1364"/>
        <end position="1384"/>
    </location>
</feature>
<dbReference type="InterPro" id="IPR005135">
    <property type="entry name" value="Endo/exonuclease/phosphatase"/>
</dbReference>
<feature type="region of interest" description="Disordered" evidence="2">
    <location>
        <begin position="1338"/>
        <end position="1361"/>
    </location>
</feature>
<gene>
    <name evidence="8" type="ORF">QE412_003255</name>
</gene>
<dbReference type="PANTHER" id="PTHR11575:SF24">
    <property type="entry name" value="5'-NUCLEOTIDASE"/>
    <property type="match status" value="1"/>
</dbReference>
<feature type="region of interest" description="Disordered" evidence="2">
    <location>
        <begin position="557"/>
        <end position="576"/>
    </location>
</feature>
<evidence type="ECO:0000256" key="1">
    <source>
        <dbReference type="ARBA" id="ARBA00022729"/>
    </source>
</evidence>
<keyword evidence="8" id="KW-0378">Hydrolase</keyword>
<dbReference type="InterPro" id="IPR008334">
    <property type="entry name" value="5'-Nucleotdase_C"/>
</dbReference>
<dbReference type="Pfam" id="PF03372">
    <property type="entry name" value="Exo_endo_phos"/>
    <property type="match status" value="1"/>
</dbReference>
<dbReference type="SUPFAM" id="SSF56219">
    <property type="entry name" value="DNase I-like"/>
    <property type="match status" value="1"/>
</dbReference>
<dbReference type="Gene3D" id="3.60.10.10">
    <property type="entry name" value="Endonuclease/exonuclease/phosphatase"/>
    <property type="match status" value="1"/>
</dbReference>
<dbReference type="InterPro" id="IPR029052">
    <property type="entry name" value="Metallo-depent_PP-like"/>
</dbReference>
<keyword evidence="9" id="KW-1185">Reference proteome</keyword>
<feature type="region of interest" description="Disordered" evidence="2">
    <location>
        <begin position="34"/>
        <end position="101"/>
    </location>
</feature>